<sequence>MAPFLVPGRLPKLTACRRSEPGVADPKGRLDVTVVPSPRAGGGPAVTVSPGLAVRCLALDALAVSASDVLAGHGVDSVLLKGAGLARRLGVDRLYADVDLLVAPATVTAAQAALQAAGYRPRLPLDLHVVAATWHEQPWHAPGPLPLTMELHRGFAGVGDYDELWRSLRLGADHLDLAGGRVLVPDEAGTALIAALHAASPAGFGKPARDLARALAVFSPDTWEAAGRLAARCDAVPAFTVGLGLLPAGVAVANQLGLSSTRGPSSAWLAARLATPTAVGLAHLADVSGPGHRLRVLSRLVLPLPVHLRQFDARAHHGRLGLLWAYVRRIGRHVRLLPRVLRELRTARRRQHG</sequence>
<keyword evidence="2" id="KW-1185">Reference proteome</keyword>
<dbReference type="AlphaFoldDB" id="A0A318NAZ6"/>
<organism evidence="1 2">
    <name type="scientific">Micromonospora arborensis</name>
    <dbReference type="NCBI Taxonomy" id="2116518"/>
    <lineage>
        <taxon>Bacteria</taxon>
        <taxon>Bacillati</taxon>
        <taxon>Actinomycetota</taxon>
        <taxon>Actinomycetes</taxon>
        <taxon>Micromonosporales</taxon>
        <taxon>Micromonosporaceae</taxon>
        <taxon>Micromonospora</taxon>
    </lineage>
</organism>
<dbReference type="OrthoDB" id="3611766at2"/>
<comment type="caution">
    <text evidence="1">The sequence shown here is derived from an EMBL/GenBank/DDBJ whole genome shotgun (WGS) entry which is preliminary data.</text>
</comment>
<proteinExistence type="predicted"/>
<evidence type="ECO:0000313" key="2">
    <source>
        <dbReference type="Proteomes" id="UP000248333"/>
    </source>
</evidence>
<dbReference type="EMBL" id="PYBV01000057">
    <property type="protein sequence ID" value="PYC63923.1"/>
    <property type="molecule type" value="Genomic_DNA"/>
</dbReference>
<evidence type="ECO:0008006" key="3">
    <source>
        <dbReference type="Google" id="ProtNLM"/>
    </source>
</evidence>
<dbReference type="InterPro" id="IPR039498">
    <property type="entry name" value="NTP_transf_5"/>
</dbReference>
<accession>A0A318NAZ6</accession>
<gene>
    <name evidence="1" type="ORF">C7C45_30895</name>
</gene>
<protein>
    <recommendedName>
        <fullName evidence="3">Nucleotidyltransferase family protein</fullName>
    </recommendedName>
</protein>
<name>A0A318NAZ6_9ACTN</name>
<reference evidence="1 2" key="1">
    <citation type="submission" date="2018-03" db="EMBL/GenBank/DDBJ databases">
        <title>Bioinformatic expansion and discovery of thiopeptide antibiotics.</title>
        <authorList>
            <person name="Schwalen C.J."/>
            <person name="Hudson G.A."/>
            <person name="Mitchell D.A."/>
        </authorList>
    </citation>
    <scope>NUCLEOTIDE SEQUENCE [LARGE SCALE GENOMIC DNA]</scope>
    <source>
        <strain evidence="1 2">NRRL 8041</strain>
    </source>
</reference>
<evidence type="ECO:0000313" key="1">
    <source>
        <dbReference type="EMBL" id="PYC63923.1"/>
    </source>
</evidence>
<dbReference type="Proteomes" id="UP000248333">
    <property type="component" value="Unassembled WGS sequence"/>
</dbReference>
<dbReference type="Pfam" id="PF14907">
    <property type="entry name" value="NTP_transf_5"/>
    <property type="match status" value="1"/>
</dbReference>